<evidence type="ECO:0000313" key="3">
    <source>
        <dbReference type="EMBL" id="KTT25884.1"/>
    </source>
</evidence>
<gene>
    <name evidence="3" type="ORF">NS331_03970</name>
</gene>
<evidence type="ECO:0000256" key="1">
    <source>
        <dbReference type="ARBA" id="ARBA00006987"/>
    </source>
</evidence>
<dbReference type="PANTHER" id="PTHR42928:SF5">
    <property type="entry name" value="BLR1237 PROTEIN"/>
    <property type="match status" value="1"/>
</dbReference>
<dbReference type="Proteomes" id="UP000072741">
    <property type="component" value="Unassembled WGS sequence"/>
</dbReference>
<comment type="similarity">
    <text evidence="1">Belongs to the UPF0065 (bug) family.</text>
</comment>
<evidence type="ECO:0000256" key="2">
    <source>
        <dbReference type="SAM" id="SignalP"/>
    </source>
</evidence>
<dbReference type="CDD" id="cd07012">
    <property type="entry name" value="PBP2_Bug_TTT"/>
    <property type="match status" value="1"/>
</dbReference>
<keyword evidence="2" id="KW-0732">Signal</keyword>
<feature type="signal peptide" evidence="2">
    <location>
        <begin position="1"/>
        <end position="25"/>
    </location>
</feature>
<dbReference type="InterPro" id="IPR042100">
    <property type="entry name" value="Bug_dom1"/>
</dbReference>
<evidence type="ECO:0000313" key="4">
    <source>
        <dbReference type="Proteomes" id="UP000072741"/>
    </source>
</evidence>
<keyword evidence="4" id="KW-1185">Reference proteome</keyword>
<dbReference type="SUPFAM" id="SSF53850">
    <property type="entry name" value="Periplasmic binding protein-like II"/>
    <property type="match status" value="1"/>
</dbReference>
<dbReference type="AlphaFoldDB" id="A0A147H843"/>
<protein>
    <submittedName>
        <fullName evidence="3">ABC transporter substrate-binding protein</fullName>
    </submittedName>
</protein>
<name>A0A147H843_9BURK</name>
<reference evidence="3 4" key="1">
    <citation type="journal article" date="2016" name="Front. Microbiol.">
        <title>Genomic Resource of Rice Seed Associated Bacteria.</title>
        <authorList>
            <person name="Midha S."/>
            <person name="Bansal K."/>
            <person name="Sharma S."/>
            <person name="Kumar N."/>
            <person name="Patil P.P."/>
            <person name="Chaudhry V."/>
            <person name="Patil P.B."/>
        </authorList>
    </citation>
    <scope>NUCLEOTIDE SEQUENCE [LARGE SCALE GENOMIC DNA]</scope>
    <source>
        <strain evidence="3 4">NS331</strain>
    </source>
</reference>
<dbReference type="Gene3D" id="3.40.190.10">
    <property type="entry name" value="Periplasmic binding protein-like II"/>
    <property type="match status" value="1"/>
</dbReference>
<dbReference type="PATRIC" id="fig|433924.3.peg.2652"/>
<dbReference type="PANTHER" id="PTHR42928">
    <property type="entry name" value="TRICARBOXYLATE-BINDING PROTEIN"/>
    <property type="match status" value="1"/>
</dbReference>
<dbReference type="Pfam" id="PF03401">
    <property type="entry name" value="TctC"/>
    <property type="match status" value="1"/>
</dbReference>
<comment type="caution">
    <text evidence="3">The sequence shown here is derived from an EMBL/GenBank/DDBJ whole genome shotgun (WGS) entry which is preliminary data.</text>
</comment>
<proteinExistence type="inferred from homology"/>
<dbReference type="PIRSF" id="PIRSF017082">
    <property type="entry name" value="YflP"/>
    <property type="match status" value="1"/>
</dbReference>
<dbReference type="OrthoDB" id="8678477at2"/>
<feature type="chain" id="PRO_5007547157" evidence="2">
    <location>
        <begin position="26"/>
        <end position="324"/>
    </location>
</feature>
<accession>A0A147H843</accession>
<organism evidence="3 4">
    <name type="scientific">Pseudacidovorax intermedius</name>
    <dbReference type="NCBI Taxonomy" id="433924"/>
    <lineage>
        <taxon>Bacteria</taxon>
        <taxon>Pseudomonadati</taxon>
        <taxon>Pseudomonadota</taxon>
        <taxon>Betaproteobacteria</taxon>
        <taxon>Burkholderiales</taxon>
        <taxon>Comamonadaceae</taxon>
        <taxon>Pseudacidovorax</taxon>
    </lineage>
</organism>
<sequence length="324" mass="33900">MKKLLASCLMALPLLAPMAAAQAQAAYPSKQMRWLVPYPAGGGSDFLARTIGQQLSAQTGQPVLVENKPGGNTAIAAADVVRSQPDGYTMLSADNGTLVFNPVLYKSLSYSPTRDLAPVTLMGRFPMILVVSPSVTARDAKEFIAQVKANPQGINFASAGAGSPHHLAMELLKTEAGLKMTHAPYRGAAPALADVAGGQVPAMMVDLAAGAGFIKGGKVRPLAVANATRLPQLPDVPTFAELGYKNVEAAALVGLVVPAATPAETVNALNKQVVAAINAPDVHKKLVDFGVEPVGNTPAQFAELLRSETTRWHKLIRDLNITLD</sequence>
<dbReference type="InterPro" id="IPR005064">
    <property type="entry name" value="BUG"/>
</dbReference>
<dbReference type="RefSeq" id="WP_058640709.1">
    <property type="nucleotide sequence ID" value="NZ_LDSL01000030.1"/>
</dbReference>
<dbReference type="EMBL" id="LDSL01000030">
    <property type="protein sequence ID" value="KTT25884.1"/>
    <property type="molecule type" value="Genomic_DNA"/>
</dbReference>
<dbReference type="Gene3D" id="3.40.190.150">
    <property type="entry name" value="Bordetella uptake gene, domain 1"/>
    <property type="match status" value="1"/>
</dbReference>